<organism evidence="2 3">
    <name type="scientific">Larkinella bovis</name>
    <dbReference type="NCBI Taxonomy" id="683041"/>
    <lineage>
        <taxon>Bacteria</taxon>
        <taxon>Pseudomonadati</taxon>
        <taxon>Bacteroidota</taxon>
        <taxon>Cytophagia</taxon>
        <taxon>Cytophagales</taxon>
        <taxon>Spirosomataceae</taxon>
        <taxon>Larkinella</taxon>
    </lineage>
</organism>
<dbReference type="Gene3D" id="3.90.550.10">
    <property type="entry name" value="Spore Coat Polysaccharide Biosynthesis Protein SpsA, Chain A"/>
    <property type="match status" value="1"/>
</dbReference>
<comment type="caution">
    <text evidence="2">The sequence shown here is derived from an EMBL/GenBank/DDBJ whole genome shotgun (WGS) entry which is preliminary data.</text>
</comment>
<protein>
    <submittedName>
        <fullName evidence="2">Glycosyltransferase family 2 protein</fullName>
    </submittedName>
</protein>
<sequence>MFSVIIPIYNKADYLHNSILSVINQSFPDFELILVNDGSTDNSINIISNISDHRITIINQENLGASAARNRGAIESKYEYLTFLDADDWWHPDFLTELVNLIFKFPDAILYGTNYYYIRRGKRYIEYKGLPRNFHSGYIDYISVYGKSYCAPINCSFVAVKKISFLENGGFCFFLHFGEDFDLWVRLSLIGNIAYLNKPLSYSNQDVNLNNRAIGGYKLYRPENHFIFNLSYLQPYEQQLPSLKRLLDGLRVRSLIPYYLSGSYSSELLEVLSLVDFKLQPPFYQFVYRFPLWSVKLFFTIKRLGSRAKHIIYRMKVL</sequence>
<gene>
    <name evidence="2" type="ORF">ACFPMF_27390</name>
</gene>
<feature type="domain" description="Glycosyltransferase 2-like" evidence="1">
    <location>
        <begin position="3"/>
        <end position="129"/>
    </location>
</feature>
<name>A0ABW0IJS6_9BACT</name>
<dbReference type="InterPro" id="IPR029044">
    <property type="entry name" value="Nucleotide-diphossugar_trans"/>
</dbReference>
<dbReference type="SUPFAM" id="SSF53448">
    <property type="entry name" value="Nucleotide-diphospho-sugar transferases"/>
    <property type="match status" value="1"/>
</dbReference>
<dbReference type="PANTHER" id="PTHR22916:SF3">
    <property type="entry name" value="UDP-GLCNAC:BETAGAL BETA-1,3-N-ACETYLGLUCOSAMINYLTRANSFERASE-LIKE PROTEIN 1"/>
    <property type="match status" value="1"/>
</dbReference>
<keyword evidence="3" id="KW-1185">Reference proteome</keyword>
<dbReference type="Pfam" id="PF00535">
    <property type="entry name" value="Glycos_transf_2"/>
    <property type="match status" value="1"/>
</dbReference>
<dbReference type="EMBL" id="JBHSMA010000019">
    <property type="protein sequence ID" value="MFC5413078.1"/>
    <property type="molecule type" value="Genomic_DNA"/>
</dbReference>
<proteinExistence type="predicted"/>
<evidence type="ECO:0000313" key="2">
    <source>
        <dbReference type="EMBL" id="MFC5413078.1"/>
    </source>
</evidence>
<dbReference type="Proteomes" id="UP001596106">
    <property type="component" value="Unassembled WGS sequence"/>
</dbReference>
<dbReference type="RefSeq" id="WP_379851250.1">
    <property type="nucleotide sequence ID" value="NZ_JBHSMA010000019.1"/>
</dbReference>
<evidence type="ECO:0000259" key="1">
    <source>
        <dbReference type="Pfam" id="PF00535"/>
    </source>
</evidence>
<evidence type="ECO:0000313" key="3">
    <source>
        <dbReference type="Proteomes" id="UP001596106"/>
    </source>
</evidence>
<reference evidence="3" key="1">
    <citation type="journal article" date="2019" name="Int. J. Syst. Evol. Microbiol.">
        <title>The Global Catalogue of Microorganisms (GCM) 10K type strain sequencing project: providing services to taxonomists for standard genome sequencing and annotation.</title>
        <authorList>
            <consortium name="The Broad Institute Genomics Platform"/>
            <consortium name="The Broad Institute Genome Sequencing Center for Infectious Disease"/>
            <person name="Wu L."/>
            <person name="Ma J."/>
        </authorList>
    </citation>
    <scope>NUCLEOTIDE SEQUENCE [LARGE SCALE GENOMIC DNA]</scope>
    <source>
        <strain evidence="3">CCUG 55250</strain>
    </source>
</reference>
<dbReference type="InterPro" id="IPR001173">
    <property type="entry name" value="Glyco_trans_2-like"/>
</dbReference>
<dbReference type="CDD" id="cd00761">
    <property type="entry name" value="Glyco_tranf_GTA_type"/>
    <property type="match status" value="1"/>
</dbReference>
<dbReference type="PANTHER" id="PTHR22916">
    <property type="entry name" value="GLYCOSYLTRANSFERASE"/>
    <property type="match status" value="1"/>
</dbReference>
<accession>A0ABW0IJS6</accession>